<keyword evidence="4" id="KW-0175">Coiled coil</keyword>
<reference evidence="6" key="2">
    <citation type="submission" date="2020-11" db="EMBL/GenBank/DDBJ databases">
        <authorList>
            <person name="Cecchin M."/>
            <person name="Marcolungo L."/>
            <person name="Rossato M."/>
            <person name="Girolomoni L."/>
            <person name="Cosentino E."/>
            <person name="Cuine S."/>
            <person name="Li-Beisson Y."/>
            <person name="Delledonne M."/>
            <person name="Ballottari M."/>
        </authorList>
    </citation>
    <scope>NUCLEOTIDE SEQUENCE</scope>
    <source>
        <strain evidence="6">211/11P</strain>
        <tissue evidence="6">Whole cell</tissue>
    </source>
</reference>
<protein>
    <submittedName>
        <fullName evidence="6">Uncharacterized protein</fullName>
    </submittedName>
</protein>
<feature type="region of interest" description="Disordered" evidence="5">
    <location>
        <begin position="1"/>
        <end position="29"/>
    </location>
</feature>
<dbReference type="EMBL" id="SIDB01000011">
    <property type="protein sequence ID" value="KAI3426483.1"/>
    <property type="molecule type" value="Genomic_DNA"/>
</dbReference>
<evidence type="ECO:0000313" key="6">
    <source>
        <dbReference type="EMBL" id="KAI3426483.1"/>
    </source>
</evidence>
<gene>
    <name evidence="6" type="ORF">D9Q98_008849</name>
</gene>
<keyword evidence="7" id="KW-1185">Reference proteome</keyword>
<dbReference type="Gene3D" id="1.10.287.1060">
    <property type="entry name" value="ESAT-6-like"/>
    <property type="match status" value="1"/>
</dbReference>
<feature type="compositionally biased region" description="Low complexity" evidence="5">
    <location>
        <begin position="8"/>
        <end position="20"/>
    </location>
</feature>
<keyword evidence="3" id="KW-0967">Endosome</keyword>
<dbReference type="AlphaFoldDB" id="A0A9D4TIS1"/>
<dbReference type="Pfam" id="PF03357">
    <property type="entry name" value="Snf7"/>
    <property type="match status" value="1"/>
</dbReference>
<evidence type="ECO:0000256" key="1">
    <source>
        <dbReference type="ARBA" id="ARBA00004177"/>
    </source>
</evidence>
<feature type="coiled-coil region" evidence="4">
    <location>
        <begin position="122"/>
        <end position="176"/>
    </location>
</feature>
<comment type="caution">
    <text evidence="6">The sequence shown here is derived from an EMBL/GenBank/DDBJ whole genome shotgun (WGS) entry which is preliminary data.</text>
</comment>
<dbReference type="PANTHER" id="PTHR22761:SF10">
    <property type="entry name" value="GH13992P"/>
    <property type="match status" value="1"/>
</dbReference>
<proteinExistence type="inferred from homology"/>
<dbReference type="GO" id="GO:0005771">
    <property type="term" value="C:multivesicular body"/>
    <property type="evidence" value="ECO:0007669"/>
    <property type="project" value="TreeGrafter"/>
</dbReference>
<reference evidence="6" key="1">
    <citation type="journal article" date="2019" name="Plant J.">
        <title>Chlorella vulgaris genome assembly and annotation reveals the molecular basis for metabolic acclimation to high light conditions.</title>
        <authorList>
            <person name="Cecchin M."/>
            <person name="Marcolungo L."/>
            <person name="Rossato M."/>
            <person name="Girolomoni L."/>
            <person name="Cosentino E."/>
            <person name="Cuine S."/>
            <person name="Li-Beisson Y."/>
            <person name="Delledonne M."/>
            <person name="Ballottari M."/>
        </authorList>
    </citation>
    <scope>NUCLEOTIDE SEQUENCE</scope>
    <source>
        <strain evidence="6">211/11P</strain>
    </source>
</reference>
<evidence type="ECO:0000313" key="7">
    <source>
        <dbReference type="Proteomes" id="UP001055712"/>
    </source>
</evidence>
<comment type="similarity">
    <text evidence="2">Belongs to the SNF7 family.</text>
</comment>
<evidence type="ECO:0000256" key="5">
    <source>
        <dbReference type="SAM" id="MobiDB-lite"/>
    </source>
</evidence>
<evidence type="ECO:0000256" key="3">
    <source>
        <dbReference type="ARBA" id="ARBA00022753"/>
    </source>
</evidence>
<organism evidence="6 7">
    <name type="scientific">Chlorella vulgaris</name>
    <name type="common">Green alga</name>
    <dbReference type="NCBI Taxonomy" id="3077"/>
    <lineage>
        <taxon>Eukaryota</taxon>
        <taxon>Viridiplantae</taxon>
        <taxon>Chlorophyta</taxon>
        <taxon>core chlorophytes</taxon>
        <taxon>Trebouxiophyceae</taxon>
        <taxon>Chlorellales</taxon>
        <taxon>Chlorellaceae</taxon>
        <taxon>Chlorella clade</taxon>
        <taxon>Chlorella</taxon>
    </lineage>
</organism>
<dbReference type="GO" id="GO:0000815">
    <property type="term" value="C:ESCRT III complex"/>
    <property type="evidence" value="ECO:0007669"/>
    <property type="project" value="TreeGrafter"/>
</dbReference>
<dbReference type="PANTHER" id="PTHR22761">
    <property type="entry name" value="CHARGED MULTIVESICULAR BODY PROTEIN"/>
    <property type="match status" value="1"/>
</dbReference>
<dbReference type="InterPro" id="IPR005024">
    <property type="entry name" value="Snf7_fam"/>
</dbReference>
<accession>A0A9D4TIS1</accession>
<dbReference type="Proteomes" id="UP001055712">
    <property type="component" value="Unassembled WGS sequence"/>
</dbReference>
<comment type="subcellular location">
    <subcellularLocation>
        <location evidence="1">Endosome</location>
    </subcellularLocation>
</comment>
<evidence type="ECO:0000256" key="4">
    <source>
        <dbReference type="SAM" id="Coils"/>
    </source>
</evidence>
<dbReference type="OrthoDB" id="5592979at2759"/>
<dbReference type="Gene3D" id="6.10.250.1710">
    <property type="match status" value="1"/>
</dbReference>
<dbReference type="GO" id="GO:0006900">
    <property type="term" value="P:vesicle budding from membrane"/>
    <property type="evidence" value="ECO:0007669"/>
    <property type="project" value="TreeGrafter"/>
</dbReference>
<name>A0A9D4TIS1_CHLVU</name>
<dbReference type="GO" id="GO:0009898">
    <property type="term" value="C:cytoplasmic side of plasma membrane"/>
    <property type="evidence" value="ECO:0007669"/>
    <property type="project" value="TreeGrafter"/>
</dbReference>
<dbReference type="GO" id="GO:0032511">
    <property type="term" value="P:late endosome to vacuole transport via multivesicular body sorting pathway"/>
    <property type="evidence" value="ECO:0007669"/>
    <property type="project" value="TreeGrafter"/>
</dbReference>
<evidence type="ECO:0000256" key="2">
    <source>
        <dbReference type="ARBA" id="ARBA00006190"/>
    </source>
</evidence>
<sequence>MFKRLLSGRRQAAGSSAATAEPPSQLKAPAAAPVIAALDRLGEKAALELGRAKESAKRGNKRAALMALRRKRLYEQQLEQIETSIMRLSEQQLGLEGVRVTAETVSAMQAGAQASKAAALGVEQVDSVLEELAEQTEQLRQVQDVLGTPLGMAAEVDDDELAAELEEMEAAQLEEACLQAAAAPSPSLPAVSAPALPRSPTVPLEAGRRVQAQGAGMRGEVEAELEALQAEMAA</sequence>